<feature type="transmembrane region" description="Helical" evidence="1">
    <location>
        <begin position="123"/>
        <end position="143"/>
    </location>
</feature>
<evidence type="ECO:0000313" key="3">
    <source>
        <dbReference type="EMBL" id="QGY44372.1"/>
    </source>
</evidence>
<dbReference type="GO" id="GO:0000155">
    <property type="term" value="F:phosphorelay sensor kinase activity"/>
    <property type="evidence" value="ECO:0007669"/>
    <property type="project" value="InterPro"/>
</dbReference>
<keyword evidence="3" id="KW-0808">Transferase</keyword>
<sequence length="344" mass="40407">MKVSKKIFFTRLKVFGGALGISLFFSLVLRGKLFDSGLWNMLVLTYIQLEIFLWLGNRFFRDIKRESVNYKRKMVSRLLKFYLTVLAIAFVIFMTVYTANFVLNGADFSYYFIGLREIEMKGFLTAALIGFSLGALFFFYVQWAEALQREQKLTREKLVFQYETLKNQVNPHFLFNSLNTLSSLVRENPDLSEEFIQKLSHIYRYVLRDKEKELVPLSEEIDFVRDYFYLRKIRDEEKIDLKIEISEMTGAKVLPVSLQLLVENALKHNSATRSNPLEITIHTDGLDKLVVRNNLQKKTRWEESSKIGLKNLNERCKLILNQEVEIRETESEFVVKIPVKIESI</sequence>
<reference evidence="3 4" key="1">
    <citation type="submission" date="2019-11" db="EMBL/GenBank/DDBJ databases">
        <authorList>
            <person name="Zheng R.K."/>
            <person name="Sun C.M."/>
        </authorList>
    </citation>
    <scope>NUCLEOTIDE SEQUENCE [LARGE SCALE GENOMIC DNA]</scope>
    <source>
        <strain evidence="3 4">WC007</strain>
    </source>
</reference>
<protein>
    <submittedName>
        <fullName evidence="3">Histidine kinase</fullName>
    </submittedName>
</protein>
<name>A0A6I6JW55_9BACT</name>
<dbReference type="InterPro" id="IPR050640">
    <property type="entry name" value="Bact_2-comp_sensor_kinase"/>
</dbReference>
<evidence type="ECO:0000259" key="2">
    <source>
        <dbReference type="Pfam" id="PF06580"/>
    </source>
</evidence>
<keyword evidence="1" id="KW-0812">Transmembrane</keyword>
<dbReference type="Gene3D" id="3.30.565.10">
    <property type="entry name" value="Histidine kinase-like ATPase, C-terminal domain"/>
    <property type="match status" value="1"/>
</dbReference>
<dbReference type="PANTHER" id="PTHR34220">
    <property type="entry name" value="SENSOR HISTIDINE KINASE YPDA"/>
    <property type="match status" value="1"/>
</dbReference>
<evidence type="ECO:0000256" key="1">
    <source>
        <dbReference type="SAM" id="Phobius"/>
    </source>
</evidence>
<dbReference type="PANTHER" id="PTHR34220:SF7">
    <property type="entry name" value="SENSOR HISTIDINE KINASE YPDA"/>
    <property type="match status" value="1"/>
</dbReference>
<feature type="domain" description="Signal transduction histidine kinase internal region" evidence="2">
    <location>
        <begin position="161"/>
        <end position="238"/>
    </location>
</feature>
<keyword evidence="4" id="KW-1185">Reference proteome</keyword>
<dbReference type="Pfam" id="PF06580">
    <property type="entry name" value="His_kinase"/>
    <property type="match status" value="1"/>
</dbReference>
<feature type="transmembrane region" description="Helical" evidence="1">
    <location>
        <begin position="12"/>
        <end position="31"/>
    </location>
</feature>
<dbReference type="InterPro" id="IPR010559">
    <property type="entry name" value="Sig_transdc_His_kin_internal"/>
</dbReference>
<keyword evidence="1" id="KW-0472">Membrane</keyword>
<dbReference type="Proteomes" id="UP000428260">
    <property type="component" value="Chromosome"/>
</dbReference>
<dbReference type="AlphaFoldDB" id="A0A6I6JW55"/>
<dbReference type="RefSeq" id="WP_158866450.1">
    <property type="nucleotide sequence ID" value="NZ_CP046401.1"/>
</dbReference>
<dbReference type="KEGG" id="mcos:GM418_12105"/>
<keyword evidence="3" id="KW-0418">Kinase</keyword>
<dbReference type="GO" id="GO:0016020">
    <property type="term" value="C:membrane"/>
    <property type="evidence" value="ECO:0007669"/>
    <property type="project" value="InterPro"/>
</dbReference>
<evidence type="ECO:0000313" key="4">
    <source>
        <dbReference type="Proteomes" id="UP000428260"/>
    </source>
</evidence>
<dbReference type="EMBL" id="CP046401">
    <property type="protein sequence ID" value="QGY44372.1"/>
    <property type="molecule type" value="Genomic_DNA"/>
</dbReference>
<proteinExistence type="predicted"/>
<dbReference type="InterPro" id="IPR036890">
    <property type="entry name" value="HATPase_C_sf"/>
</dbReference>
<organism evidence="3 4">
    <name type="scientific">Maribellus comscasis</name>
    <dbReference type="NCBI Taxonomy" id="2681766"/>
    <lineage>
        <taxon>Bacteria</taxon>
        <taxon>Pseudomonadati</taxon>
        <taxon>Bacteroidota</taxon>
        <taxon>Bacteroidia</taxon>
        <taxon>Marinilabiliales</taxon>
        <taxon>Prolixibacteraceae</taxon>
        <taxon>Maribellus</taxon>
    </lineage>
</organism>
<gene>
    <name evidence="3" type="ORF">GM418_12105</name>
</gene>
<feature type="transmembrane region" description="Helical" evidence="1">
    <location>
        <begin position="37"/>
        <end position="60"/>
    </location>
</feature>
<feature type="transmembrane region" description="Helical" evidence="1">
    <location>
        <begin position="81"/>
        <end position="103"/>
    </location>
</feature>
<accession>A0A6I6JW55</accession>
<keyword evidence="1" id="KW-1133">Transmembrane helix</keyword>